<gene>
    <name evidence="1" type="ORF">Cme02nite_00230</name>
</gene>
<accession>A0A8J3LAW5</accession>
<dbReference type="AlphaFoldDB" id="A0A8J3LAW5"/>
<protein>
    <submittedName>
        <fullName evidence="1">Uncharacterized protein</fullName>
    </submittedName>
</protein>
<keyword evidence="2" id="KW-1185">Reference proteome</keyword>
<comment type="caution">
    <text evidence="1">The sequence shown here is derived from an EMBL/GenBank/DDBJ whole genome shotgun (WGS) entry which is preliminary data.</text>
</comment>
<reference evidence="1" key="1">
    <citation type="submission" date="2021-01" db="EMBL/GenBank/DDBJ databases">
        <title>Whole genome shotgun sequence of Catellatospora methionotrophica NBRC 14553.</title>
        <authorList>
            <person name="Komaki H."/>
            <person name="Tamura T."/>
        </authorList>
    </citation>
    <scope>NUCLEOTIDE SEQUENCE</scope>
    <source>
        <strain evidence="1">NBRC 14553</strain>
    </source>
</reference>
<organism evidence="1 2">
    <name type="scientific">Catellatospora methionotrophica</name>
    <dbReference type="NCBI Taxonomy" id="121620"/>
    <lineage>
        <taxon>Bacteria</taxon>
        <taxon>Bacillati</taxon>
        <taxon>Actinomycetota</taxon>
        <taxon>Actinomycetes</taxon>
        <taxon>Micromonosporales</taxon>
        <taxon>Micromonosporaceae</taxon>
        <taxon>Catellatospora</taxon>
    </lineage>
</organism>
<evidence type="ECO:0000313" key="1">
    <source>
        <dbReference type="EMBL" id="GIG11691.1"/>
    </source>
</evidence>
<dbReference type="RefSeq" id="WP_166380691.1">
    <property type="nucleotide sequence ID" value="NZ_BAAATT010000011.1"/>
</dbReference>
<dbReference type="Proteomes" id="UP000660339">
    <property type="component" value="Unassembled WGS sequence"/>
</dbReference>
<sequence>MPAARRVRGRLSTALMLVVVLAVGATVAVLVRDWMHGFFDRIETAGRTSVVTPDKLGTLPKATEATLTDIVASLRSAYAREKALDRATSSVVAAYGSTKKKDAVIVVGFAVTIVSPGTEVDAFLNGVAAGEVVAYTDLDPGPLGGQAKCGTMKTLFGKASAVCAWADNGSVGGLMFLDRPLSAQIKERFLAARAQIEKVEVAPSA</sequence>
<evidence type="ECO:0000313" key="2">
    <source>
        <dbReference type="Proteomes" id="UP000660339"/>
    </source>
</evidence>
<name>A0A8J3LAW5_9ACTN</name>
<dbReference type="EMBL" id="BONJ01000001">
    <property type="protein sequence ID" value="GIG11691.1"/>
    <property type="molecule type" value="Genomic_DNA"/>
</dbReference>
<proteinExistence type="predicted"/>